<name>A0A368H435_ANCCA</name>
<evidence type="ECO:0000313" key="3">
    <source>
        <dbReference type="Proteomes" id="UP000252519"/>
    </source>
</evidence>
<dbReference type="InterPro" id="IPR040676">
    <property type="entry name" value="DUF5641"/>
</dbReference>
<keyword evidence="3" id="KW-1185">Reference proteome</keyword>
<proteinExistence type="predicted"/>
<accession>A0A368H435</accession>
<feature type="domain" description="DUF5641" evidence="1">
    <location>
        <begin position="88"/>
        <end position="166"/>
    </location>
</feature>
<gene>
    <name evidence="2" type="ORF">ANCCAN_02526</name>
</gene>
<dbReference type="Proteomes" id="UP000252519">
    <property type="component" value="Unassembled WGS sequence"/>
</dbReference>
<organism evidence="2 3">
    <name type="scientific">Ancylostoma caninum</name>
    <name type="common">Dog hookworm</name>
    <dbReference type="NCBI Taxonomy" id="29170"/>
    <lineage>
        <taxon>Eukaryota</taxon>
        <taxon>Metazoa</taxon>
        <taxon>Ecdysozoa</taxon>
        <taxon>Nematoda</taxon>
        <taxon>Chromadorea</taxon>
        <taxon>Rhabditida</taxon>
        <taxon>Rhabditina</taxon>
        <taxon>Rhabditomorpha</taxon>
        <taxon>Strongyloidea</taxon>
        <taxon>Ancylostomatidae</taxon>
        <taxon>Ancylostomatinae</taxon>
        <taxon>Ancylostoma</taxon>
    </lineage>
</organism>
<reference evidence="2 3" key="1">
    <citation type="submission" date="2014-10" db="EMBL/GenBank/DDBJ databases">
        <title>Draft genome of the hookworm Ancylostoma caninum.</title>
        <authorList>
            <person name="Mitreva M."/>
        </authorList>
    </citation>
    <scope>NUCLEOTIDE SEQUENCE [LARGE SCALE GENOMIC DNA]</scope>
    <source>
        <strain evidence="2 3">Baltimore</strain>
    </source>
</reference>
<evidence type="ECO:0000313" key="2">
    <source>
        <dbReference type="EMBL" id="RCN51373.1"/>
    </source>
</evidence>
<evidence type="ECO:0000259" key="1">
    <source>
        <dbReference type="Pfam" id="PF18701"/>
    </source>
</evidence>
<dbReference type="OrthoDB" id="5868911at2759"/>
<dbReference type="STRING" id="29170.A0A368H435"/>
<dbReference type="Pfam" id="PF18701">
    <property type="entry name" value="DUF5641"/>
    <property type="match status" value="1"/>
</dbReference>
<sequence length="173" mass="19960">METLTTLLTEVEASLNSRPLTYQESEFEEGLGIRPIDFVQKNIQVTYPLETQPRGQEGDDLQYLPPEGALQLKTRREAQEALNKSYGLTRTFWQTWAKHYLTDLRNYHKIRLNQGRSSPQVPKIGQVVLIVDPNQPRNVWKMARISKLRGNEGEIPREAEVVMPSGRKQKKTD</sequence>
<dbReference type="AlphaFoldDB" id="A0A368H435"/>
<protein>
    <recommendedName>
        <fullName evidence="1">DUF5641 domain-containing protein</fullName>
    </recommendedName>
</protein>
<dbReference type="EMBL" id="JOJR01000014">
    <property type="protein sequence ID" value="RCN51373.1"/>
    <property type="molecule type" value="Genomic_DNA"/>
</dbReference>
<comment type="caution">
    <text evidence="2">The sequence shown here is derived from an EMBL/GenBank/DDBJ whole genome shotgun (WGS) entry which is preliminary data.</text>
</comment>